<sequence>MEADGVTAGGAPVPAGKVLDARMAMALSVHTCPGVYAVMLGAGISLAAGVKTGWDIVTDLVAKVATLHNPGDPEAVEAAVSDPETWWQEQFGTPLGYSSLLAEVAPSPAARQAVLAGYFEPGQDEEAGKVPTAAHRAIAQLVKNGTIRVILTTNFDRLMERALEEVGVSPQVIREHQIGAMKPLAHSQITIIKLHGDYADLEQRNTVDELEEYPPAQHKLLELVLNDYGLIVCGWSADWDKALVKAMEAARTRYPMFWGQVGRMSDAARGLTVQHGASVIDGATADDLFTDLADRVQALDGMKTAPITRDTAVAQLKRFLPDPVQRIKVRDMVEQAVTRVMEASTQAARPLYGPPELFEASLRGYRADSDVLLHLLANGVFHDDGTYDPLFRRVIERLSRLRTAFSGTFSEELDNLRHCPALLATWAIGVASVLNRREQFLAHILTKPTWTPYYGGAKKQTTDHFLNPLRVIHGGALDPLFRSPNGNPYKYPQSRWLRDQLRDAFRLVEPDDTAYEAACSRFEFLASMVALDNTENPLASPWSGEFLLGSVWGYDAGNGLVADIEQELAGPWPMLEGRAFGGDPERARRALERLNEFRIKHPRW</sequence>
<organism evidence="1 2">
    <name type="scientific">Streptomyces prunicolor</name>
    <dbReference type="NCBI Taxonomy" id="67348"/>
    <lineage>
        <taxon>Bacteria</taxon>
        <taxon>Bacillati</taxon>
        <taxon>Actinomycetota</taxon>
        <taxon>Actinomycetes</taxon>
        <taxon>Kitasatosporales</taxon>
        <taxon>Streptomycetaceae</taxon>
        <taxon>Streptomyces</taxon>
    </lineage>
</organism>
<reference evidence="1 2" key="1">
    <citation type="submission" date="2023-10" db="EMBL/GenBank/DDBJ databases">
        <title>Characterization of rhizosphere-enriched actinobacteria from wheat plants lab-grown on chernevaya soil.</title>
        <authorList>
            <person name="Tikhonova E.N."/>
            <person name="Konopkin A."/>
            <person name="Kravchenko I.K."/>
        </authorList>
    </citation>
    <scope>NUCLEOTIDE SEQUENCE [LARGE SCALE GENOMIC DNA]</scope>
    <source>
        <strain evidence="1 2">RR29</strain>
    </source>
</reference>
<protein>
    <submittedName>
        <fullName evidence="1">SIR2 family protein</fullName>
    </submittedName>
</protein>
<comment type="caution">
    <text evidence="1">The sequence shown here is derived from an EMBL/GenBank/DDBJ whole genome shotgun (WGS) entry which is preliminary data.</text>
</comment>
<keyword evidence="2" id="KW-1185">Reference proteome</keyword>
<dbReference type="EMBL" id="JAWMAJ010000242">
    <property type="protein sequence ID" value="MDV7222639.1"/>
    <property type="molecule type" value="Genomic_DNA"/>
</dbReference>
<dbReference type="SUPFAM" id="SSF52467">
    <property type="entry name" value="DHS-like NAD/FAD-binding domain"/>
    <property type="match status" value="1"/>
</dbReference>
<name>A0ABU4FQ30_9ACTN</name>
<dbReference type="Proteomes" id="UP001187346">
    <property type="component" value="Unassembled WGS sequence"/>
</dbReference>
<dbReference type="Gene3D" id="3.40.50.1220">
    <property type="entry name" value="TPP-binding domain"/>
    <property type="match status" value="1"/>
</dbReference>
<dbReference type="InterPro" id="IPR029035">
    <property type="entry name" value="DHS-like_NAD/FAD-binding_dom"/>
</dbReference>
<accession>A0ABU4FQ30</accession>
<evidence type="ECO:0000313" key="1">
    <source>
        <dbReference type="EMBL" id="MDV7222639.1"/>
    </source>
</evidence>
<evidence type="ECO:0000313" key="2">
    <source>
        <dbReference type="Proteomes" id="UP001187346"/>
    </source>
</evidence>
<proteinExistence type="predicted"/>
<gene>
    <name evidence="1" type="ORF">R5A26_42580</name>
</gene>
<dbReference type="RefSeq" id="WP_317775394.1">
    <property type="nucleotide sequence ID" value="NZ_JAWMAJ010000242.1"/>
</dbReference>
<dbReference type="Pfam" id="PF13289">
    <property type="entry name" value="SIR2_2"/>
    <property type="match status" value="1"/>
</dbReference>